<dbReference type="OrthoDB" id="423498at2759"/>
<sequence length="207" mass="24153">MPRLTARKFRLSLPDWHRHPIFNSTSPTSCICWSLDDKTMYISVSEHSFIITRKFDVDEGTIVGPVWKKFFVFENKMEFAIAFVIDTEDHMWCAVFNGRKAIRISPEGKIVGVVYLPFFHEPVDLEAIGNELVILTTTVWRNHGINRIRIPDDLTYDGNLFLSMLVALVNQSIFTSWWILNQNPAKIEHNLDQEFLCWIITLFSVWT</sequence>
<dbReference type="Pfam" id="PF08450">
    <property type="entry name" value="SGL"/>
    <property type="match status" value="1"/>
</dbReference>
<evidence type="ECO:0000313" key="3">
    <source>
        <dbReference type="Proteomes" id="UP001152300"/>
    </source>
</evidence>
<dbReference type="SUPFAM" id="SSF63829">
    <property type="entry name" value="Calcium-dependent phosphotriesterase"/>
    <property type="match status" value="1"/>
</dbReference>
<dbReference type="InterPro" id="IPR013658">
    <property type="entry name" value="SGL"/>
</dbReference>
<dbReference type="InterPro" id="IPR011042">
    <property type="entry name" value="6-blade_b-propeller_TolB-like"/>
</dbReference>
<reference evidence="2" key="1">
    <citation type="submission" date="2022-11" db="EMBL/GenBank/DDBJ databases">
        <title>Genome Resource of Sclerotinia nivalis Strain SnTB1, a Plant Pathogen Isolated from American Ginseng.</title>
        <authorList>
            <person name="Fan S."/>
        </authorList>
    </citation>
    <scope>NUCLEOTIDE SEQUENCE</scope>
    <source>
        <strain evidence="2">SnTB1</strain>
    </source>
</reference>
<gene>
    <name evidence="2" type="ORF">OCU04_004986</name>
</gene>
<proteinExistence type="predicted"/>
<feature type="domain" description="SMP-30/Gluconolactonase/LRE-like region" evidence="1">
    <location>
        <begin position="16"/>
        <end position="118"/>
    </location>
</feature>
<dbReference type="AlphaFoldDB" id="A0A9X0AN90"/>
<dbReference type="Proteomes" id="UP001152300">
    <property type="component" value="Unassembled WGS sequence"/>
</dbReference>
<dbReference type="EMBL" id="JAPEIS010000005">
    <property type="protein sequence ID" value="KAJ8065885.1"/>
    <property type="molecule type" value="Genomic_DNA"/>
</dbReference>
<evidence type="ECO:0000313" key="2">
    <source>
        <dbReference type="EMBL" id="KAJ8065885.1"/>
    </source>
</evidence>
<evidence type="ECO:0000259" key="1">
    <source>
        <dbReference type="Pfam" id="PF08450"/>
    </source>
</evidence>
<accession>A0A9X0AN90</accession>
<keyword evidence="3" id="KW-1185">Reference proteome</keyword>
<organism evidence="2 3">
    <name type="scientific">Sclerotinia nivalis</name>
    <dbReference type="NCBI Taxonomy" id="352851"/>
    <lineage>
        <taxon>Eukaryota</taxon>
        <taxon>Fungi</taxon>
        <taxon>Dikarya</taxon>
        <taxon>Ascomycota</taxon>
        <taxon>Pezizomycotina</taxon>
        <taxon>Leotiomycetes</taxon>
        <taxon>Helotiales</taxon>
        <taxon>Sclerotiniaceae</taxon>
        <taxon>Sclerotinia</taxon>
    </lineage>
</organism>
<name>A0A9X0AN90_9HELO</name>
<protein>
    <recommendedName>
        <fullName evidence="1">SMP-30/Gluconolactonase/LRE-like region domain-containing protein</fullName>
    </recommendedName>
</protein>
<dbReference type="Gene3D" id="2.120.10.30">
    <property type="entry name" value="TolB, C-terminal domain"/>
    <property type="match status" value="1"/>
</dbReference>
<comment type="caution">
    <text evidence="2">The sequence shown here is derived from an EMBL/GenBank/DDBJ whole genome shotgun (WGS) entry which is preliminary data.</text>
</comment>